<comment type="caution">
    <text evidence="2">The sequence shown here is derived from an EMBL/GenBank/DDBJ whole genome shotgun (WGS) entry which is preliminary data.</text>
</comment>
<evidence type="ECO:0000313" key="2">
    <source>
        <dbReference type="EMBL" id="GBL82818.1"/>
    </source>
</evidence>
<gene>
    <name evidence="2" type="ORF">AVEN_106345_1</name>
</gene>
<dbReference type="EMBL" id="BGPR01000030">
    <property type="protein sequence ID" value="GBL82818.1"/>
    <property type="molecule type" value="Genomic_DNA"/>
</dbReference>
<accession>A0A4Y2ASX4</accession>
<keyword evidence="3" id="KW-1185">Reference proteome</keyword>
<dbReference type="AlphaFoldDB" id="A0A4Y2ASX4"/>
<protein>
    <submittedName>
        <fullName evidence="2">Uncharacterized protein</fullName>
    </submittedName>
</protein>
<name>A0A4Y2ASX4_ARAVE</name>
<dbReference type="OrthoDB" id="10524213at2759"/>
<sequence length="147" mass="16689">MCPIKGLGEKRVENFSALTNLKKTLTRTPSSLGGKLGLTSYDRKTRLYRILDNFGDCSSCNRLMYIARRGNGRNDTEVRKTSPSAPNATLTFIRFPRLMMLRVQGYWKLERVREIRQNSAKPIKSPSAPFKKAGQFRPDGSINKVFS</sequence>
<reference evidence="2 3" key="1">
    <citation type="journal article" date="2019" name="Sci. Rep.">
        <title>Orb-weaving spider Araneus ventricosus genome elucidates the spidroin gene catalogue.</title>
        <authorList>
            <person name="Kono N."/>
            <person name="Nakamura H."/>
            <person name="Ohtoshi R."/>
            <person name="Moran D.A.P."/>
            <person name="Shinohara A."/>
            <person name="Yoshida Y."/>
            <person name="Fujiwara M."/>
            <person name="Mori M."/>
            <person name="Tomita M."/>
            <person name="Arakawa K."/>
        </authorList>
    </citation>
    <scope>NUCLEOTIDE SEQUENCE [LARGE SCALE GENOMIC DNA]</scope>
</reference>
<evidence type="ECO:0000256" key="1">
    <source>
        <dbReference type="SAM" id="MobiDB-lite"/>
    </source>
</evidence>
<evidence type="ECO:0000313" key="3">
    <source>
        <dbReference type="Proteomes" id="UP000499080"/>
    </source>
</evidence>
<dbReference type="Proteomes" id="UP000499080">
    <property type="component" value="Unassembled WGS sequence"/>
</dbReference>
<organism evidence="2 3">
    <name type="scientific">Araneus ventricosus</name>
    <name type="common">Orbweaver spider</name>
    <name type="synonym">Epeira ventricosa</name>
    <dbReference type="NCBI Taxonomy" id="182803"/>
    <lineage>
        <taxon>Eukaryota</taxon>
        <taxon>Metazoa</taxon>
        <taxon>Ecdysozoa</taxon>
        <taxon>Arthropoda</taxon>
        <taxon>Chelicerata</taxon>
        <taxon>Arachnida</taxon>
        <taxon>Araneae</taxon>
        <taxon>Araneomorphae</taxon>
        <taxon>Entelegynae</taxon>
        <taxon>Araneoidea</taxon>
        <taxon>Araneidae</taxon>
        <taxon>Araneus</taxon>
    </lineage>
</organism>
<feature type="region of interest" description="Disordered" evidence="1">
    <location>
        <begin position="120"/>
        <end position="147"/>
    </location>
</feature>
<proteinExistence type="predicted"/>